<dbReference type="InterPro" id="IPR050836">
    <property type="entry name" value="SDS22/Internalin_LRR"/>
</dbReference>
<dbReference type="Gene3D" id="3.80.10.10">
    <property type="entry name" value="Ribonuclease Inhibitor"/>
    <property type="match status" value="1"/>
</dbReference>
<dbReference type="PANTHER" id="PTHR46652">
    <property type="entry name" value="LEUCINE-RICH REPEAT AND IQ DOMAIN-CONTAINING PROTEIN 1-RELATED"/>
    <property type="match status" value="1"/>
</dbReference>
<feature type="region of interest" description="Disordered" evidence="3">
    <location>
        <begin position="324"/>
        <end position="362"/>
    </location>
</feature>
<dbReference type="AlphaFoldDB" id="A0A1Y2D360"/>
<dbReference type="PANTHER" id="PTHR46652:SF3">
    <property type="entry name" value="LEUCINE-RICH REPEAT-CONTAINING PROTEIN 9"/>
    <property type="match status" value="1"/>
</dbReference>
<dbReference type="STRING" id="329046.A0A1Y2D360"/>
<dbReference type="OrthoDB" id="266138at2759"/>
<accession>A0A1Y2D360</accession>
<comment type="caution">
    <text evidence="4">The sequence shown here is derived from an EMBL/GenBank/DDBJ whole genome shotgun (WGS) entry which is preliminary data.</text>
</comment>
<dbReference type="SUPFAM" id="SSF52075">
    <property type="entry name" value="Outer arm dynein light chain 1"/>
    <property type="match status" value="1"/>
</dbReference>
<reference evidence="4 5" key="1">
    <citation type="submission" date="2016-07" db="EMBL/GenBank/DDBJ databases">
        <title>Pervasive Adenine N6-methylation of Active Genes in Fungi.</title>
        <authorList>
            <consortium name="DOE Joint Genome Institute"/>
            <person name="Mondo S.J."/>
            <person name="Dannebaum R.O."/>
            <person name="Kuo R.C."/>
            <person name="Labutti K."/>
            <person name="Haridas S."/>
            <person name="Kuo A."/>
            <person name="Salamov A."/>
            <person name="Ahrendt S.R."/>
            <person name="Lipzen A."/>
            <person name="Sullivan W."/>
            <person name="Andreopoulos W.B."/>
            <person name="Clum A."/>
            <person name="Lindquist E."/>
            <person name="Daum C."/>
            <person name="Ramamoorthy G.K."/>
            <person name="Gryganskyi A."/>
            <person name="Culley D."/>
            <person name="Magnuson J.K."/>
            <person name="James T.Y."/>
            <person name="O'Malley M.A."/>
            <person name="Stajich J.E."/>
            <person name="Spatafora J.W."/>
            <person name="Visel A."/>
            <person name="Grigoriev I.V."/>
        </authorList>
    </citation>
    <scope>NUCLEOTIDE SEQUENCE [LARGE SCALE GENOMIC DNA]</scope>
    <source>
        <strain evidence="4 5">JEL800</strain>
    </source>
</reference>
<dbReference type="InterPro" id="IPR032675">
    <property type="entry name" value="LRR_dom_sf"/>
</dbReference>
<sequence>MTPETIEHGSTLKKNSKESIENFLRRVSHVSLVGKGIEVMEGLELCRNLTVLYLYENSIKRIEGLEACSSLTRLYLQNNAIEEISGLNVGLDKLTELHLAGNKIKYVTGLESLPALEVLHLDNQVIEEPLVFDVACMDTIGEVHYVLGSCGSLVSLNITANPVANILKFRQKVILASQTLTTLNEKDISSIEREFLYNMESAKKQRSKTGKTRQQNIIPSDPNAPQIFALTMLGNPDHKPIPHLPPYASQYRDLMLHQMASAATMKVSPEHNQKRPVRVVKASEALVDSVYALPKLGFPPLPPHPMYQDEMVMENYNFIPDGRNWSEATKNATTNGEQGNESSMESNFGSTERRDWRDDAGY</sequence>
<evidence type="ECO:0000313" key="4">
    <source>
        <dbReference type="EMBL" id="ORY53574.1"/>
    </source>
</evidence>
<name>A0A1Y2D360_9FUNG</name>
<keyword evidence="1" id="KW-0433">Leucine-rich repeat</keyword>
<feature type="compositionally biased region" description="Polar residues" evidence="3">
    <location>
        <begin position="326"/>
        <end position="350"/>
    </location>
</feature>
<evidence type="ECO:0000313" key="5">
    <source>
        <dbReference type="Proteomes" id="UP000193642"/>
    </source>
</evidence>
<dbReference type="InterPro" id="IPR025875">
    <property type="entry name" value="Leu-rich_rpt_4"/>
</dbReference>
<feature type="compositionally biased region" description="Basic and acidic residues" evidence="3">
    <location>
        <begin position="351"/>
        <end position="362"/>
    </location>
</feature>
<dbReference type="CDD" id="cd21340">
    <property type="entry name" value="PPP1R42"/>
    <property type="match status" value="1"/>
</dbReference>
<organism evidence="4 5">
    <name type="scientific">Rhizoclosmatium globosum</name>
    <dbReference type="NCBI Taxonomy" id="329046"/>
    <lineage>
        <taxon>Eukaryota</taxon>
        <taxon>Fungi</taxon>
        <taxon>Fungi incertae sedis</taxon>
        <taxon>Chytridiomycota</taxon>
        <taxon>Chytridiomycota incertae sedis</taxon>
        <taxon>Chytridiomycetes</taxon>
        <taxon>Chytridiales</taxon>
        <taxon>Chytriomycetaceae</taxon>
        <taxon>Rhizoclosmatium</taxon>
    </lineage>
</organism>
<dbReference type="SMART" id="SM00365">
    <property type="entry name" value="LRR_SD22"/>
    <property type="match status" value="3"/>
</dbReference>
<proteinExistence type="predicted"/>
<evidence type="ECO:0000256" key="3">
    <source>
        <dbReference type="SAM" id="MobiDB-lite"/>
    </source>
</evidence>
<protein>
    <submittedName>
        <fullName evidence="4">Outer arm dynein light chain 1</fullName>
    </submittedName>
</protein>
<evidence type="ECO:0000256" key="1">
    <source>
        <dbReference type="ARBA" id="ARBA00022614"/>
    </source>
</evidence>
<evidence type="ECO:0000256" key="2">
    <source>
        <dbReference type="ARBA" id="ARBA00022737"/>
    </source>
</evidence>
<dbReference type="Proteomes" id="UP000193642">
    <property type="component" value="Unassembled WGS sequence"/>
</dbReference>
<dbReference type="InterPro" id="IPR001611">
    <property type="entry name" value="Leu-rich_rpt"/>
</dbReference>
<dbReference type="Pfam" id="PF12799">
    <property type="entry name" value="LRR_4"/>
    <property type="match status" value="2"/>
</dbReference>
<keyword evidence="2" id="KW-0677">Repeat</keyword>
<gene>
    <name evidence="4" type="ORF">BCR33DRAFT_654747</name>
</gene>
<dbReference type="PROSITE" id="PS51450">
    <property type="entry name" value="LRR"/>
    <property type="match status" value="3"/>
</dbReference>
<keyword evidence="5" id="KW-1185">Reference proteome</keyword>
<dbReference type="EMBL" id="MCGO01000001">
    <property type="protein sequence ID" value="ORY53574.1"/>
    <property type="molecule type" value="Genomic_DNA"/>
</dbReference>